<dbReference type="EMBL" id="KV417583">
    <property type="protein sequence ID" value="KZP17351.1"/>
    <property type="molecule type" value="Genomic_DNA"/>
</dbReference>
<proteinExistence type="predicted"/>
<dbReference type="OrthoDB" id="3245801at2759"/>
<dbReference type="Pfam" id="PF18142">
    <property type="entry name" value="SLATT_fungal"/>
    <property type="match status" value="1"/>
</dbReference>
<evidence type="ECO:0000313" key="2">
    <source>
        <dbReference type="EMBL" id="KZP17351.1"/>
    </source>
</evidence>
<name>A0A166G0M9_9AGAM</name>
<accession>A0A166G0M9</accession>
<dbReference type="Proteomes" id="UP000076532">
    <property type="component" value="Unassembled WGS sequence"/>
</dbReference>
<feature type="domain" description="SMODS and SLOG-associating 2TM effector" evidence="1">
    <location>
        <begin position="1"/>
        <end position="66"/>
    </location>
</feature>
<dbReference type="NCBIfam" id="NF033635">
    <property type="entry name" value="SLATT_fungal"/>
    <property type="match status" value="1"/>
</dbReference>
<sequence length="70" mass="8050">MSTLVASYLACMRGSREPELSLARMTDLDHFIRDVEVFQLDLGKVNDATQETALDEFRRRFEELLEVAEA</sequence>
<evidence type="ECO:0000313" key="3">
    <source>
        <dbReference type="Proteomes" id="UP000076532"/>
    </source>
</evidence>
<gene>
    <name evidence="2" type="ORF">FIBSPDRAFT_865017</name>
</gene>
<protein>
    <recommendedName>
        <fullName evidence="1">SMODS and SLOG-associating 2TM effector domain-containing protein</fullName>
    </recommendedName>
</protein>
<reference evidence="2 3" key="1">
    <citation type="journal article" date="2016" name="Mol. Biol. Evol.">
        <title>Comparative Genomics of Early-Diverging Mushroom-Forming Fungi Provides Insights into the Origins of Lignocellulose Decay Capabilities.</title>
        <authorList>
            <person name="Nagy L.G."/>
            <person name="Riley R."/>
            <person name="Tritt A."/>
            <person name="Adam C."/>
            <person name="Daum C."/>
            <person name="Floudas D."/>
            <person name="Sun H."/>
            <person name="Yadav J.S."/>
            <person name="Pangilinan J."/>
            <person name="Larsson K.H."/>
            <person name="Matsuura K."/>
            <person name="Barry K."/>
            <person name="Labutti K."/>
            <person name="Kuo R."/>
            <person name="Ohm R.A."/>
            <person name="Bhattacharya S.S."/>
            <person name="Shirouzu T."/>
            <person name="Yoshinaga Y."/>
            <person name="Martin F.M."/>
            <person name="Grigoriev I.V."/>
            <person name="Hibbett D.S."/>
        </authorList>
    </citation>
    <scope>NUCLEOTIDE SEQUENCE [LARGE SCALE GENOMIC DNA]</scope>
    <source>
        <strain evidence="2 3">CBS 109695</strain>
    </source>
</reference>
<organism evidence="2 3">
    <name type="scientific">Athelia psychrophila</name>
    <dbReference type="NCBI Taxonomy" id="1759441"/>
    <lineage>
        <taxon>Eukaryota</taxon>
        <taxon>Fungi</taxon>
        <taxon>Dikarya</taxon>
        <taxon>Basidiomycota</taxon>
        <taxon>Agaricomycotina</taxon>
        <taxon>Agaricomycetes</taxon>
        <taxon>Agaricomycetidae</taxon>
        <taxon>Atheliales</taxon>
        <taxon>Atheliaceae</taxon>
        <taxon>Athelia</taxon>
    </lineage>
</organism>
<evidence type="ECO:0000259" key="1">
    <source>
        <dbReference type="Pfam" id="PF18142"/>
    </source>
</evidence>
<keyword evidence="3" id="KW-1185">Reference proteome</keyword>
<dbReference type="InterPro" id="IPR041622">
    <property type="entry name" value="SLATT_fungi"/>
</dbReference>
<dbReference type="AlphaFoldDB" id="A0A166G0M9"/>
<dbReference type="STRING" id="436010.A0A166G0M9"/>